<dbReference type="PANTHER" id="PTHR11373:SF4">
    <property type="entry name" value="DEOXYNUCLEOSIDE TRIPHOSPHATE TRIPHOSPHOHYDROLASE SAMHD1"/>
    <property type="match status" value="1"/>
</dbReference>
<accession>A0A7R8XBB5</accession>
<evidence type="ECO:0000313" key="4">
    <source>
        <dbReference type="Proteomes" id="UP000677054"/>
    </source>
</evidence>
<dbReference type="CDD" id="cd00077">
    <property type="entry name" value="HDc"/>
    <property type="match status" value="1"/>
</dbReference>
<keyword evidence="4" id="KW-1185">Reference proteome</keyword>
<evidence type="ECO:0000313" key="3">
    <source>
        <dbReference type="EMBL" id="CAD7244010.1"/>
    </source>
</evidence>
<dbReference type="OrthoDB" id="9991235at2759"/>
<dbReference type="SMART" id="SM00471">
    <property type="entry name" value="HDc"/>
    <property type="match status" value="1"/>
</dbReference>
<dbReference type="PROSITE" id="PS51831">
    <property type="entry name" value="HD"/>
    <property type="match status" value="1"/>
</dbReference>
<dbReference type="InterPro" id="IPR003607">
    <property type="entry name" value="HD/PDEase_dom"/>
</dbReference>
<proteinExistence type="inferred from homology"/>
<dbReference type="GO" id="GO:0008832">
    <property type="term" value="F:dGTPase activity"/>
    <property type="evidence" value="ECO:0007669"/>
    <property type="project" value="TreeGrafter"/>
</dbReference>
<dbReference type="AlphaFoldDB" id="A0A7R8XBB5"/>
<reference evidence="3" key="1">
    <citation type="submission" date="2020-11" db="EMBL/GenBank/DDBJ databases">
        <authorList>
            <person name="Tran Van P."/>
        </authorList>
    </citation>
    <scope>NUCLEOTIDE SEQUENCE</scope>
</reference>
<dbReference type="GO" id="GO:0005634">
    <property type="term" value="C:nucleus"/>
    <property type="evidence" value="ECO:0007669"/>
    <property type="project" value="TreeGrafter"/>
</dbReference>
<feature type="domain" description="HD" evidence="2">
    <location>
        <begin position="53"/>
        <end position="196"/>
    </location>
</feature>
<dbReference type="PANTHER" id="PTHR11373">
    <property type="entry name" value="DEOXYNUCLEOSIDE TRIPHOSPHATE TRIPHOSPHOHYDROLASE"/>
    <property type="match status" value="1"/>
</dbReference>
<name>A0A7R8XBB5_9CRUS</name>
<dbReference type="InterPro" id="IPR050135">
    <property type="entry name" value="dGTPase-like"/>
</dbReference>
<dbReference type="Gene3D" id="1.10.3210.10">
    <property type="entry name" value="Hypothetical protein af1432"/>
    <property type="match status" value="1"/>
</dbReference>
<comment type="similarity">
    <text evidence="1">Belongs to the SAMHD1 family.</text>
</comment>
<dbReference type="InterPro" id="IPR006674">
    <property type="entry name" value="HD_domain"/>
</dbReference>
<organism evidence="3">
    <name type="scientific">Darwinula stevensoni</name>
    <dbReference type="NCBI Taxonomy" id="69355"/>
    <lineage>
        <taxon>Eukaryota</taxon>
        <taxon>Metazoa</taxon>
        <taxon>Ecdysozoa</taxon>
        <taxon>Arthropoda</taxon>
        <taxon>Crustacea</taxon>
        <taxon>Oligostraca</taxon>
        <taxon>Ostracoda</taxon>
        <taxon>Podocopa</taxon>
        <taxon>Podocopida</taxon>
        <taxon>Darwinulocopina</taxon>
        <taxon>Darwinuloidea</taxon>
        <taxon>Darwinulidae</taxon>
        <taxon>Darwinula</taxon>
    </lineage>
</organism>
<dbReference type="Proteomes" id="UP000677054">
    <property type="component" value="Unassembled WGS sequence"/>
</dbReference>
<protein>
    <recommendedName>
        <fullName evidence="2">HD domain-containing protein</fullName>
    </recommendedName>
</protein>
<gene>
    <name evidence="3" type="ORF">DSTB1V02_LOCUS3915</name>
</gene>
<dbReference type="Pfam" id="PF01966">
    <property type="entry name" value="HD"/>
    <property type="match status" value="1"/>
</dbReference>
<dbReference type="GO" id="GO:0006203">
    <property type="term" value="P:dGTP catabolic process"/>
    <property type="evidence" value="ECO:0007669"/>
    <property type="project" value="TreeGrafter"/>
</dbReference>
<evidence type="ECO:0000256" key="1">
    <source>
        <dbReference type="ARBA" id="ARBA00005776"/>
    </source>
</evidence>
<dbReference type="EMBL" id="CAJPEV010000543">
    <property type="protein sequence ID" value="CAG0886307.1"/>
    <property type="molecule type" value="Genomic_DNA"/>
</dbReference>
<evidence type="ECO:0000259" key="2">
    <source>
        <dbReference type="PROSITE" id="PS51831"/>
    </source>
</evidence>
<dbReference type="SUPFAM" id="SSF109604">
    <property type="entry name" value="HD-domain/PDEase-like"/>
    <property type="match status" value="1"/>
</dbReference>
<dbReference type="EMBL" id="LR900060">
    <property type="protein sequence ID" value="CAD7244010.1"/>
    <property type="molecule type" value="Genomic_DNA"/>
</dbReference>
<sequence>MDDYKVFHDCIHGLMTIHSLCARIIDTPEFQRLRNLKQTGFCYWVFPGACHNRFEHSLGTGFLARKMTEELKRHQPDLPLTSEDLLCVEIAGLCHDLGHGPFSHTWERFVQATGISWQHEDMSTKLLQYIIDKYSLKGEFLQFGLSEVHISFIKCLINGNKMTDKGIHPFWNQKGFLWDIVANKRNGIDVDKCDYFLRDSYHLGIKNTFNHERMMKFARALFIPGQGWQICFREKEANNLQDMFYQRAQLHRRAYQHKVNCILECMFIDAMLKANDSFTLFDLSGLPSFVSDEHYCLRGIVVDFGMKQENPLQSVHFYVKHSPEKPFHLPNESLFLGPKRFLEEKVLLLSRTEDPEIIAALQASFCQTIGSLGLIGGYCSINGAEH</sequence>